<dbReference type="Proteomes" id="UP001500908">
    <property type="component" value="Unassembled WGS sequence"/>
</dbReference>
<name>A0ABP7F516_9ACTN</name>
<organism evidence="4 5">
    <name type="scientific">Salinactinospora qingdaonensis</name>
    <dbReference type="NCBI Taxonomy" id="702744"/>
    <lineage>
        <taxon>Bacteria</taxon>
        <taxon>Bacillati</taxon>
        <taxon>Actinomycetota</taxon>
        <taxon>Actinomycetes</taxon>
        <taxon>Streptosporangiales</taxon>
        <taxon>Nocardiopsidaceae</taxon>
        <taxon>Salinactinospora</taxon>
    </lineage>
</organism>
<sequence length="214" mass="22519">MLLEQERRDLCLAARQMAGTGLATGESATISARTGELIVVTPAGVALDHLEPIDCPVLSTDGRILEGRRQPAAETTLHTGVYRATDAVAAVQAHSPDAVAVSATLAELPPVHHAAARLGGAVPVTDYATYGTAELSDQASKALKGKRAALLCNHGALALGHSLAQAVEHAHLLEWLCGVYIRARSLGEPRVLSEDELAKVRQRDTYAWAGPDIL</sequence>
<dbReference type="EMBL" id="BAABDD010000003">
    <property type="protein sequence ID" value="GAA3731193.1"/>
    <property type="molecule type" value="Genomic_DNA"/>
</dbReference>
<feature type="domain" description="Class II aldolase/adducin N-terminal" evidence="3">
    <location>
        <begin position="8"/>
        <end position="181"/>
    </location>
</feature>
<dbReference type="SMART" id="SM01007">
    <property type="entry name" value="Aldolase_II"/>
    <property type="match status" value="1"/>
</dbReference>
<evidence type="ECO:0000259" key="3">
    <source>
        <dbReference type="SMART" id="SM01007"/>
    </source>
</evidence>
<dbReference type="RefSeq" id="WP_344967724.1">
    <property type="nucleotide sequence ID" value="NZ_BAABDD010000003.1"/>
</dbReference>
<evidence type="ECO:0000313" key="4">
    <source>
        <dbReference type="EMBL" id="GAA3731193.1"/>
    </source>
</evidence>
<keyword evidence="1" id="KW-0479">Metal-binding</keyword>
<accession>A0ABP7F516</accession>
<evidence type="ECO:0000313" key="5">
    <source>
        <dbReference type="Proteomes" id="UP001500908"/>
    </source>
</evidence>
<protein>
    <submittedName>
        <fullName evidence="4">Class II aldolase/adducin family protein</fullName>
    </submittedName>
</protein>
<dbReference type="PANTHER" id="PTHR22789">
    <property type="entry name" value="FUCULOSE PHOSPHATE ALDOLASE"/>
    <property type="match status" value="1"/>
</dbReference>
<keyword evidence="5" id="KW-1185">Reference proteome</keyword>
<evidence type="ECO:0000256" key="2">
    <source>
        <dbReference type="ARBA" id="ARBA00023239"/>
    </source>
</evidence>
<reference evidence="5" key="1">
    <citation type="journal article" date="2019" name="Int. J. Syst. Evol. Microbiol.">
        <title>The Global Catalogue of Microorganisms (GCM) 10K type strain sequencing project: providing services to taxonomists for standard genome sequencing and annotation.</title>
        <authorList>
            <consortium name="The Broad Institute Genomics Platform"/>
            <consortium name="The Broad Institute Genome Sequencing Center for Infectious Disease"/>
            <person name="Wu L."/>
            <person name="Ma J."/>
        </authorList>
    </citation>
    <scope>NUCLEOTIDE SEQUENCE [LARGE SCALE GENOMIC DNA]</scope>
    <source>
        <strain evidence="5">JCM 17137</strain>
    </source>
</reference>
<dbReference type="PANTHER" id="PTHR22789:SF0">
    <property type="entry name" value="3-OXO-TETRONATE 4-PHOSPHATE DECARBOXYLASE-RELATED"/>
    <property type="match status" value="1"/>
</dbReference>
<keyword evidence="2" id="KW-0456">Lyase</keyword>
<dbReference type="SUPFAM" id="SSF53639">
    <property type="entry name" value="AraD/HMP-PK domain-like"/>
    <property type="match status" value="1"/>
</dbReference>
<dbReference type="Pfam" id="PF00596">
    <property type="entry name" value="Aldolase_II"/>
    <property type="match status" value="1"/>
</dbReference>
<dbReference type="InterPro" id="IPR001303">
    <property type="entry name" value="Aldolase_II/adducin_N"/>
</dbReference>
<proteinExistence type="predicted"/>
<dbReference type="Gene3D" id="3.40.225.10">
    <property type="entry name" value="Class II aldolase/adducin N-terminal domain"/>
    <property type="match status" value="1"/>
</dbReference>
<gene>
    <name evidence="4" type="ORF">GCM10022402_09850</name>
</gene>
<dbReference type="InterPro" id="IPR050197">
    <property type="entry name" value="Aldolase_class_II_sugar_metab"/>
</dbReference>
<evidence type="ECO:0000256" key="1">
    <source>
        <dbReference type="ARBA" id="ARBA00022723"/>
    </source>
</evidence>
<dbReference type="InterPro" id="IPR036409">
    <property type="entry name" value="Aldolase_II/adducin_N_sf"/>
</dbReference>
<comment type="caution">
    <text evidence="4">The sequence shown here is derived from an EMBL/GenBank/DDBJ whole genome shotgun (WGS) entry which is preliminary data.</text>
</comment>